<feature type="region of interest" description="Disordered" evidence="2">
    <location>
        <begin position="388"/>
        <end position="409"/>
    </location>
</feature>
<feature type="region of interest" description="Disordered" evidence="2">
    <location>
        <begin position="635"/>
        <end position="702"/>
    </location>
</feature>
<dbReference type="PANTHER" id="PTHR47766:SF1">
    <property type="entry name" value="PROTEIN EFR3"/>
    <property type="match status" value="1"/>
</dbReference>
<comment type="similarity">
    <text evidence="1">Belongs to the EFR3 family.</text>
</comment>
<evidence type="ECO:0000256" key="1">
    <source>
        <dbReference type="ARBA" id="ARBA00010216"/>
    </source>
</evidence>
<accession>A0A0N7L9H7</accession>
<dbReference type="Pfam" id="PF21072">
    <property type="entry name" value="EFR3"/>
    <property type="match status" value="1"/>
</dbReference>
<dbReference type="Proteomes" id="UP000054845">
    <property type="component" value="Unassembled WGS sequence"/>
</dbReference>
<feature type="compositionally biased region" description="Low complexity" evidence="2">
    <location>
        <begin position="669"/>
        <end position="685"/>
    </location>
</feature>
<keyword evidence="4" id="KW-1185">Reference proteome</keyword>
<dbReference type="OrthoDB" id="274691at2759"/>
<dbReference type="STRING" id="401625.A0A0N7L9H7"/>
<dbReference type="InterPro" id="IPR039786">
    <property type="entry name" value="EFR3"/>
</dbReference>
<sequence>MLTLAIVKSLVTDCKSHLSYFASSAQDILHQSIVAAAAGPGPGPAANRRDLDISTRSASTFYAIANYIDPATANADGRYQGLIKQFARVATEQTNDKEDTSRIRLIGLGALAGAVGSDALYTSSFKEQTNIIVPALLANLLESDAVNLDYLRSEAAKAAQGSPSFAEYNAKRRPIASRRTPSLSGTAATEKTYTAKDAASSAISTLQGLLHNADASHVQIIATAVIAYLDGTTAWSKCSVSWCVWLAEALTSWTAQPYRFLILNALLENLVETEASSPSPPTGDSSSRKSETLLVMISGLLRSKLSLIGLSTSDTISNLLGLAVRRTHANPDDALLPALIDCIGAVGTHTYYADQATDSADEICARIGALLLSSADADGLAAASAAKTSTGAQLAPHQPRRPIKTSDRARDISIRESSATPLDYSALTAISEKLIQYLPIPATLGLVPALLKLDKDVRSRLSGGAAESERAAATSSFIGKSFSTLASAWEAPKAGVSTSSTSLPLFPVQQPDLDSIPDAGYFKGTSSSGSASSVNASSIVDALSKSSKLQEDSRLSQQELADWLSRDWSVSIAVDDALIGASPFRSSLDGSSVPRPFEGVRGGEAASAVLPASAEQPRGVGVDDFRAALGSRSYGSGGGGASIGGNRATSRSGSSAPPSAANNLTGSNSLTGLGSADGSAAGRGALAERRTSRRVSRKELNPAAAGRDVGKILDGLHIGTADESLEDAYTVKSKKAHDGDTTRLVAPVLS</sequence>
<protein>
    <submittedName>
        <fullName evidence="3">UNCHARACTERIZED</fullName>
    </submittedName>
</protein>
<reference evidence="3 4" key="1">
    <citation type="submission" date="2014-09" db="EMBL/GenBank/DDBJ databases">
        <authorList>
            <person name="Magalhaes I.L.F."/>
            <person name="Oliveira U."/>
            <person name="Santos F.R."/>
            <person name="Vidigal T.H.D.A."/>
            <person name="Brescovit A.D."/>
            <person name="Santos A.J."/>
        </authorList>
    </citation>
    <scope>NUCLEOTIDE SEQUENCE [LARGE SCALE GENOMIC DNA]</scope>
</reference>
<evidence type="ECO:0000313" key="3">
    <source>
        <dbReference type="EMBL" id="CEH13818.1"/>
    </source>
</evidence>
<dbReference type="InterPro" id="IPR049150">
    <property type="entry name" value="EFR3_HEAT-like_rpt"/>
</dbReference>
<evidence type="ECO:0000256" key="2">
    <source>
        <dbReference type="SAM" id="MobiDB-lite"/>
    </source>
</evidence>
<feature type="compositionally biased region" description="Low complexity" evidence="2">
    <location>
        <begin position="644"/>
        <end position="661"/>
    </location>
</feature>
<proteinExistence type="inferred from homology"/>
<dbReference type="AlphaFoldDB" id="A0A0N7L9H7"/>
<evidence type="ECO:0000313" key="4">
    <source>
        <dbReference type="Proteomes" id="UP000054845"/>
    </source>
</evidence>
<name>A0A0N7L9H7_9BASI</name>
<organism evidence="3 4">
    <name type="scientific">Ceraceosorus bombacis</name>
    <dbReference type="NCBI Taxonomy" id="401625"/>
    <lineage>
        <taxon>Eukaryota</taxon>
        <taxon>Fungi</taxon>
        <taxon>Dikarya</taxon>
        <taxon>Basidiomycota</taxon>
        <taxon>Ustilaginomycotina</taxon>
        <taxon>Exobasidiomycetes</taxon>
        <taxon>Ceraceosorales</taxon>
        <taxon>Ceraceosoraceae</taxon>
        <taxon>Ceraceosorus</taxon>
    </lineage>
</organism>
<dbReference type="PANTHER" id="PTHR47766">
    <property type="entry name" value="PROTEIN EFR3"/>
    <property type="match status" value="1"/>
</dbReference>
<dbReference type="EMBL" id="CCYA01000232">
    <property type="protein sequence ID" value="CEH13818.1"/>
    <property type="molecule type" value="Genomic_DNA"/>
</dbReference>
<dbReference type="GO" id="GO:0072659">
    <property type="term" value="P:protein localization to plasma membrane"/>
    <property type="evidence" value="ECO:0007669"/>
    <property type="project" value="InterPro"/>
</dbReference>